<proteinExistence type="predicted"/>
<dbReference type="EMBL" id="CP064939">
    <property type="protein sequence ID" value="QPH38634.1"/>
    <property type="molecule type" value="Genomic_DNA"/>
</dbReference>
<dbReference type="GO" id="GO:0004016">
    <property type="term" value="F:adenylate cyclase activity"/>
    <property type="evidence" value="ECO:0007669"/>
    <property type="project" value="UniProtKB-ARBA"/>
</dbReference>
<dbReference type="Gene3D" id="3.30.70.1230">
    <property type="entry name" value="Nucleotide cyclase"/>
    <property type="match status" value="1"/>
</dbReference>
<reference evidence="2 3" key="1">
    <citation type="submission" date="2020-11" db="EMBL/GenBank/DDBJ databases">
        <title>Pedobacter endophytica, an endophytic bacteria isolated form Carex pumila.</title>
        <authorList>
            <person name="Peng Y."/>
            <person name="Jiang L."/>
            <person name="Lee J."/>
        </authorList>
    </citation>
    <scope>NUCLEOTIDE SEQUENCE [LARGE SCALE GENOMIC DNA]</scope>
    <source>
        <strain evidence="2 3">JBR3-12</strain>
    </source>
</reference>
<gene>
    <name evidence="2" type="ORF">IZT61_16345</name>
</gene>
<dbReference type="InterPro" id="IPR029787">
    <property type="entry name" value="Nucleotide_cyclase"/>
</dbReference>
<feature type="domain" description="Guanylate cyclase" evidence="1">
    <location>
        <begin position="65"/>
        <end position="190"/>
    </location>
</feature>
<dbReference type="Pfam" id="PF00211">
    <property type="entry name" value="Guanylate_cyc"/>
    <property type="match status" value="1"/>
</dbReference>
<sequence>MPNLLQIQAFREKYAAKTIVSRNEIKLLAENFSKPTHAIKSLFVQRGLDDHIIDYFESQKSANIVLLFIDITDFSSKCRSWPNSTLSTYLDDYYDKVIKLIYHHGGEVEKIIGDGIICMFGEPFLTGTKAHLFQTADACAKDIIVEAKGSSREVKIALHDGEIMYYKNKSENFPEYTMIGKPLTELFRLESVATNNSINYFHVSDYDSCSFCTEGVYKYSLNNTHSYWKKSGVVKVDLKGVEWTFIKNFTCTYKT</sequence>
<dbReference type="SUPFAM" id="SSF55073">
    <property type="entry name" value="Nucleotide cyclase"/>
    <property type="match status" value="1"/>
</dbReference>
<accession>A0A7U3Q4W4</accession>
<dbReference type="KEGG" id="pex:IZT61_16345"/>
<dbReference type="PROSITE" id="PS50125">
    <property type="entry name" value="GUANYLATE_CYCLASE_2"/>
    <property type="match status" value="1"/>
</dbReference>
<evidence type="ECO:0000313" key="2">
    <source>
        <dbReference type="EMBL" id="QPH38634.1"/>
    </source>
</evidence>
<dbReference type="RefSeq" id="WP_196098111.1">
    <property type="nucleotide sequence ID" value="NZ_CP064939.1"/>
</dbReference>
<dbReference type="GO" id="GO:0009190">
    <property type="term" value="P:cyclic nucleotide biosynthetic process"/>
    <property type="evidence" value="ECO:0007669"/>
    <property type="project" value="InterPro"/>
</dbReference>
<dbReference type="InterPro" id="IPR001054">
    <property type="entry name" value="A/G_cyclase"/>
</dbReference>
<dbReference type="Proteomes" id="UP000594759">
    <property type="component" value="Chromosome"/>
</dbReference>
<protein>
    <submittedName>
        <fullName evidence="2">Adenylate/guanylate cyclase domain-containing protein</fullName>
    </submittedName>
</protein>
<keyword evidence="3" id="KW-1185">Reference proteome</keyword>
<evidence type="ECO:0000313" key="3">
    <source>
        <dbReference type="Proteomes" id="UP000594759"/>
    </source>
</evidence>
<name>A0A7U3Q4W4_9SPHI</name>
<dbReference type="GO" id="GO:0035556">
    <property type="term" value="P:intracellular signal transduction"/>
    <property type="evidence" value="ECO:0007669"/>
    <property type="project" value="InterPro"/>
</dbReference>
<evidence type="ECO:0000259" key="1">
    <source>
        <dbReference type="PROSITE" id="PS50125"/>
    </source>
</evidence>
<dbReference type="CDD" id="cd07302">
    <property type="entry name" value="CHD"/>
    <property type="match status" value="1"/>
</dbReference>
<organism evidence="2 3">
    <name type="scientific">Pedobacter endophyticus</name>
    <dbReference type="NCBI Taxonomy" id="2789740"/>
    <lineage>
        <taxon>Bacteria</taxon>
        <taxon>Pseudomonadati</taxon>
        <taxon>Bacteroidota</taxon>
        <taxon>Sphingobacteriia</taxon>
        <taxon>Sphingobacteriales</taxon>
        <taxon>Sphingobacteriaceae</taxon>
        <taxon>Pedobacter</taxon>
    </lineage>
</organism>
<dbReference type="AlphaFoldDB" id="A0A7U3Q4W4"/>